<dbReference type="Proteomes" id="UP000697127">
    <property type="component" value="Unassembled WGS sequence"/>
</dbReference>
<keyword evidence="13" id="KW-1185">Reference proteome</keyword>
<proteinExistence type="inferred from homology"/>
<evidence type="ECO:0000256" key="7">
    <source>
        <dbReference type="ARBA" id="ARBA00023128"/>
    </source>
</evidence>
<comment type="caution">
    <text evidence="12">The sequence shown here is derived from an EMBL/GenBank/DDBJ whole genome shotgun (WGS) entry which is preliminary data.</text>
</comment>
<dbReference type="GO" id="GO:0007005">
    <property type="term" value="P:mitochondrion organization"/>
    <property type="evidence" value="ECO:0007669"/>
    <property type="project" value="InterPro"/>
</dbReference>
<protein>
    <recommendedName>
        <fullName evidence="14">Mitochondrial distribution and morphology protein 31</fullName>
    </recommendedName>
</protein>
<gene>
    <name evidence="12" type="ORF">C6P40_003960</name>
</gene>
<evidence type="ECO:0000256" key="4">
    <source>
        <dbReference type="ARBA" id="ARBA00022792"/>
    </source>
</evidence>
<evidence type="ECO:0000313" key="12">
    <source>
        <dbReference type="EMBL" id="KAG0686489.1"/>
    </source>
</evidence>
<accession>A0A9P6WGV6</accession>
<keyword evidence="7" id="KW-0496">Mitochondrion</keyword>
<comment type="function">
    <text evidence="9">Involved in the organization of the mitochondrial membranes and the global structure of the mitochondria. Also required for mitochondrial distribution and mobility as well as for the maintenance of mitochondrial DNA nucleoids structures.</text>
</comment>
<evidence type="ECO:0000256" key="2">
    <source>
        <dbReference type="ARBA" id="ARBA00005687"/>
    </source>
</evidence>
<reference evidence="12" key="1">
    <citation type="submission" date="2020-11" db="EMBL/GenBank/DDBJ databases">
        <title>Kefir isolates.</title>
        <authorList>
            <person name="Marcisauskas S."/>
            <person name="Kim Y."/>
            <person name="Blasche S."/>
        </authorList>
    </citation>
    <scope>NUCLEOTIDE SEQUENCE</scope>
    <source>
        <strain evidence="12">Olga-1</strain>
    </source>
</reference>
<dbReference type="EMBL" id="PUHW01000482">
    <property type="protein sequence ID" value="KAG0686489.1"/>
    <property type="molecule type" value="Genomic_DNA"/>
</dbReference>
<dbReference type="GO" id="GO:0000001">
    <property type="term" value="P:mitochondrion inheritance"/>
    <property type="evidence" value="ECO:0007669"/>
    <property type="project" value="InterPro"/>
</dbReference>
<feature type="compositionally biased region" description="Low complexity" evidence="10">
    <location>
        <begin position="430"/>
        <end position="453"/>
    </location>
</feature>
<dbReference type="Pfam" id="PF08118">
    <property type="entry name" value="MDM31_MDM32"/>
    <property type="match status" value="2"/>
</dbReference>
<evidence type="ECO:0000256" key="9">
    <source>
        <dbReference type="ARBA" id="ARBA00025191"/>
    </source>
</evidence>
<feature type="transmembrane region" description="Helical" evidence="11">
    <location>
        <begin position="168"/>
        <end position="195"/>
    </location>
</feature>
<evidence type="ECO:0000256" key="8">
    <source>
        <dbReference type="ARBA" id="ARBA00023136"/>
    </source>
</evidence>
<evidence type="ECO:0000256" key="11">
    <source>
        <dbReference type="SAM" id="Phobius"/>
    </source>
</evidence>
<dbReference type="AlphaFoldDB" id="A0A9P6WGV6"/>
<dbReference type="PANTHER" id="PTHR31068">
    <property type="entry name" value="MITOCHONDRIAL DISTRIBUTION AND MORPHOLOGY PROTEIN 31"/>
    <property type="match status" value="1"/>
</dbReference>
<feature type="transmembrane region" description="Helical" evidence="11">
    <location>
        <begin position="803"/>
        <end position="822"/>
    </location>
</feature>
<keyword evidence="3 11" id="KW-0812">Transmembrane</keyword>
<evidence type="ECO:0000256" key="6">
    <source>
        <dbReference type="ARBA" id="ARBA00022989"/>
    </source>
</evidence>
<sequence>MDHILKVLLPHTTNMFTGYNIKNTLGFSIFLGRGLKGIKKINNNKINLLQNQYNNRFNLINDIIKIQNSKMMYSSLHKNKIYSNLNLNLKNKIDFKRFYSEFKNDDKINKINKLNKINKDEIITEKENKINSDDNKTIKESRKGFIIKLKYFLLRQNRPFNIDELTAFFSWILMGNFLWIFIGTTTFIGFLLYIVNWIGDGEIEKVLLKNLLTFDNKLNIDLNEPSFKANWEDGKIKIRNLKINSEYYKFKISELNLTFSFNKWFDGKGLINEIEIEGLKGDVNIFKDEDEEDILLLDESFNDKYEINHIKVKHSKINFNSEKYLSKPLELIIFNCDMNKLRREWIVYDFLNANTMFGSLGGSLFTLHKRQHRFAHFSGMDLHDQIDDFNNIQFNNNNHINNMNNNMNNSINRGINRNDEIRNNMKDDNNNNNNNNNKNYNKDMSANKINNENKINDNEMNNRKNNDDIYDDNKSNNNNNNISDDLWKKITRLRIDMLDLSFLNNKNSKLNWIESGKAEIIFDIMLPNEDDIDFNTTTNNNNNNNNNNSNNIGEKNFKFEFSIENMKNMIDNIYKKFNDEETPIEKMNKYVVIDMKIKFFNLTAKLPNELPISSLTGLPYITSKDLQSMITFINDEKFGLSSNNKNKFIVENKIIGIDDDINEIEFDDEEEDISDYKDNSERVIDGIEYGDLTIDGNNSNNNNKEDDMIDDNGNKLKVLPAIKFRIVQNLNDFEYIDLPSLLNFSNMKKPREDCNEKIMKSFINTNKFIDNCIVEVLSLLLIYKEEIQTKLIEMYSRRSGFEILFNNFILGNLILVGLGSFVI</sequence>
<comment type="subcellular location">
    <subcellularLocation>
        <location evidence="1">Mitochondrion inner membrane</location>
    </subcellularLocation>
</comment>
<evidence type="ECO:0000256" key="5">
    <source>
        <dbReference type="ARBA" id="ARBA00022946"/>
    </source>
</evidence>
<comment type="similarity">
    <text evidence="2">Belongs to the MDM31/MDM32 family.</text>
</comment>
<evidence type="ECO:0000313" key="13">
    <source>
        <dbReference type="Proteomes" id="UP000697127"/>
    </source>
</evidence>
<keyword evidence="4" id="KW-0999">Mitochondrion inner membrane</keyword>
<dbReference type="GO" id="GO:0005743">
    <property type="term" value="C:mitochondrial inner membrane"/>
    <property type="evidence" value="ECO:0007669"/>
    <property type="project" value="UniProtKB-SubCell"/>
</dbReference>
<feature type="region of interest" description="Disordered" evidence="10">
    <location>
        <begin position="420"/>
        <end position="480"/>
    </location>
</feature>
<name>A0A9P6WGV6_9ASCO</name>
<dbReference type="InterPro" id="IPR012571">
    <property type="entry name" value="Mdm31/Mdm32"/>
</dbReference>
<keyword evidence="8 11" id="KW-0472">Membrane</keyword>
<dbReference type="PANTHER" id="PTHR31068:SF0">
    <property type="entry name" value="MITOCHONDRIAL DISTRIBUTION AND MORPHOLOGY PROTEIN 31"/>
    <property type="match status" value="1"/>
</dbReference>
<organism evidence="12 13">
    <name type="scientific">Pichia californica</name>
    <dbReference type="NCBI Taxonomy" id="460514"/>
    <lineage>
        <taxon>Eukaryota</taxon>
        <taxon>Fungi</taxon>
        <taxon>Dikarya</taxon>
        <taxon>Ascomycota</taxon>
        <taxon>Saccharomycotina</taxon>
        <taxon>Pichiomycetes</taxon>
        <taxon>Pichiales</taxon>
        <taxon>Pichiaceae</taxon>
        <taxon>Pichia</taxon>
    </lineage>
</organism>
<evidence type="ECO:0000256" key="1">
    <source>
        <dbReference type="ARBA" id="ARBA00004273"/>
    </source>
</evidence>
<feature type="compositionally biased region" description="Basic and acidic residues" evidence="10">
    <location>
        <begin position="420"/>
        <end position="429"/>
    </location>
</feature>
<evidence type="ECO:0000256" key="3">
    <source>
        <dbReference type="ARBA" id="ARBA00022692"/>
    </source>
</evidence>
<keyword evidence="6 11" id="KW-1133">Transmembrane helix</keyword>
<feature type="compositionally biased region" description="Basic and acidic residues" evidence="10">
    <location>
        <begin position="454"/>
        <end position="474"/>
    </location>
</feature>
<evidence type="ECO:0008006" key="14">
    <source>
        <dbReference type="Google" id="ProtNLM"/>
    </source>
</evidence>
<evidence type="ECO:0000256" key="10">
    <source>
        <dbReference type="SAM" id="MobiDB-lite"/>
    </source>
</evidence>
<keyword evidence="5" id="KW-0809">Transit peptide</keyword>